<dbReference type="InterPro" id="IPR001296">
    <property type="entry name" value="Glyco_trans_1"/>
</dbReference>
<dbReference type="SUPFAM" id="SSF53756">
    <property type="entry name" value="UDP-Glycosyltransferase/glycogen phosphorylase"/>
    <property type="match status" value="1"/>
</dbReference>
<comment type="caution">
    <text evidence="4">The sequence shown here is derived from an EMBL/GenBank/DDBJ whole genome shotgun (WGS) entry which is preliminary data.</text>
</comment>
<accession>A0ABQ5QKH8</accession>
<keyword evidence="2" id="KW-0472">Membrane</keyword>
<dbReference type="EMBL" id="BSDE01000008">
    <property type="protein sequence ID" value="GLH74841.1"/>
    <property type="molecule type" value="Genomic_DNA"/>
</dbReference>
<dbReference type="PROSITE" id="PS51186">
    <property type="entry name" value="GNAT"/>
    <property type="match status" value="1"/>
</dbReference>
<reference evidence="4 5" key="1">
    <citation type="journal article" date="2023" name="Antonie Van Leeuwenhoek">
        <title>Mesoterricola silvestris gen. nov., sp. nov., Mesoterricola sediminis sp. nov., Geothrix oryzae sp. nov., Geothrix edaphica sp. nov., Geothrix rubra sp. nov., and Geothrix limicola sp. nov., six novel members of Acidobacteriota isolated from soils.</title>
        <authorList>
            <person name="Itoh H."/>
            <person name="Sugisawa Y."/>
            <person name="Mise K."/>
            <person name="Xu Z."/>
            <person name="Kuniyasu M."/>
            <person name="Ushijima N."/>
            <person name="Kawano K."/>
            <person name="Kobayashi E."/>
            <person name="Shiratori Y."/>
            <person name="Masuda Y."/>
            <person name="Senoo K."/>
        </authorList>
    </citation>
    <scope>NUCLEOTIDE SEQUENCE [LARGE SCALE GENOMIC DNA]</scope>
    <source>
        <strain evidence="4 5">Red804</strain>
    </source>
</reference>
<feature type="domain" description="N-acetyltransferase" evidence="3">
    <location>
        <begin position="34"/>
        <end position="229"/>
    </location>
</feature>
<evidence type="ECO:0000259" key="3">
    <source>
        <dbReference type="PROSITE" id="PS51186"/>
    </source>
</evidence>
<dbReference type="InterPro" id="IPR000182">
    <property type="entry name" value="GNAT_dom"/>
</dbReference>
<evidence type="ECO:0000313" key="5">
    <source>
        <dbReference type="Proteomes" id="UP001165069"/>
    </source>
</evidence>
<proteinExistence type="predicted"/>
<evidence type="ECO:0000256" key="2">
    <source>
        <dbReference type="SAM" id="Phobius"/>
    </source>
</evidence>
<dbReference type="InterPro" id="IPR028098">
    <property type="entry name" value="Glyco_trans_4-like_N"/>
</dbReference>
<dbReference type="InterPro" id="IPR050194">
    <property type="entry name" value="Glycosyltransferase_grp1"/>
</dbReference>
<protein>
    <recommendedName>
        <fullName evidence="3">N-acetyltransferase domain-containing protein</fullName>
    </recommendedName>
</protein>
<dbReference type="SUPFAM" id="SSF55729">
    <property type="entry name" value="Acyl-CoA N-acyltransferases (Nat)"/>
    <property type="match status" value="1"/>
</dbReference>
<dbReference type="PANTHER" id="PTHR45947:SF3">
    <property type="entry name" value="SULFOQUINOVOSYL TRANSFERASE SQD2"/>
    <property type="match status" value="1"/>
</dbReference>
<evidence type="ECO:0000313" key="4">
    <source>
        <dbReference type="EMBL" id="GLH74841.1"/>
    </source>
</evidence>
<dbReference type="CDD" id="cd04301">
    <property type="entry name" value="NAT_SF"/>
    <property type="match status" value="1"/>
</dbReference>
<keyword evidence="5" id="KW-1185">Reference proteome</keyword>
<feature type="transmembrane region" description="Helical" evidence="2">
    <location>
        <begin position="330"/>
        <end position="346"/>
    </location>
</feature>
<dbReference type="Pfam" id="PF00534">
    <property type="entry name" value="Glycos_transf_1"/>
    <property type="match status" value="1"/>
</dbReference>
<name>A0ABQ5QKH8_9BACT</name>
<organism evidence="4 5">
    <name type="scientific">Geothrix limicola</name>
    <dbReference type="NCBI Taxonomy" id="2927978"/>
    <lineage>
        <taxon>Bacteria</taxon>
        <taxon>Pseudomonadati</taxon>
        <taxon>Acidobacteriota</taxon>
        <taxon>Holophagae</taxon>
        <taxon>Holophagales</taxon>
        <taxon>Holophagaceae</taxon>
        <taxon>Geothrix</taxon>
    </lineage>
</organism>
<dbReference type="CDD" id="cd03794">
    <property type="entry name" value="GT4_WbuB-like"/>
    <property type="match status" value="1"/>
</dbReference>
<dbReference type="RefSeq" id="WP_285577574.1">
    <property type="nucleotide sequence ID" value="NZ_BSDE01000008.1"/>
</dbReference>
<feature type="transmembrane region" description="Helical" evidence="2">
    <location>
        <begin position="352"/>
        <end position="372"/>
    </location>
</feature>
<dbReference type="Proteomes" id="UP001165069">
    <property type="component" value="Unassembled WGS sequence"/>
</dbReference>
<dbReference type="InterPro" id="IPR016181">
    <property type="entry name" value="Acyl_CoA_acyltransferase"/>
</dbReference>
<dbReference type="Gene3D" id="3.40.50.2000">
    <property type="entry name" value="Glycogen Phosphorylase B"/>
    <property type="match status" value="2"/>
</dbReference>
<gene>
    <name evidence="4" type="ORF">GETHLI_33430</name>
</gene>
<dbReference type="Gene3D" id="3.40.630.30">
    <property type="match status" value="1"/>
</dbReference>
<keyword evidence="2" id="KW-1133">Transmembrane helix</keyword>
<evidence type="ECO:0000256" key="1">
    <source>
        <dbReference type="SAM" id="MobiDB-lite"/>
    </source>
</evidence>
<dbReference type="Pfam" id="PF00583">
    <property type="entry name" value="Acetyltransf_1"/>
    <property type="match status" value="1"/>
</dbReference>
<keyword evidence="2" id="KW-0812">Transmembrane</keyword>
<dbReference type="PANTHER" id="PTHR45947">
    <property type="entry name" value="SULFOQUINOVOSYL TRANSFERASE SQD2"/>
    <property type="match status" value="1"/>
</dbReference>
<sequence>MRESDEPLDQAGGTEPGCTPLAEPPEVLFENEHFRVTTAVPGDVDALVDLHETCFSKHEHILVQLGRPFIHAVYRWFVSAPENFVLVARRGDQIIGFTTLSDRPYNIPMLRACKAELVKGFLLHPWAIFSTDLLVRLVRIAFKKRMAAEQERVGQIAFTGVDPRFQGQGIGKAMKEASLQMCRRRGLVAVSTGVRRQNPRARLLNEQAGFVEVPSRSTRRLIYLRLDLQNPVQEGTIRVSRPVQAIALKPRSAPSHILMVTAYYSPVLAATTHLMRDLAEGLAEGGNHVTVLTNGPSRSGAPIEDHPLLRGRIHRAWNPFLRKLGVFSKAFEYFWFSAFFFLRGLFVRKVDLIFVVSTPPLAGLPAALLAWMKGAKLVYNLQDIFPESAVVAGLLPGKGLIYRGFRKAEELTYKVSDLVISISESFSEYVQQIVPGKAVATVPNWVDTDSITPRSAESDPVLAEFRQGGAFVVQYAGNIGFVQNLENLLLAAECLKDYPDIRFVFIGDGNAKQPLETMARERNLKNCGFLPLQPLERVASVYNACDLGVIPLKPGAAQIAVPSKTWNYLAAGRPVIGCVESDSYLARVIRDSRSGEIVPPDDPQSLAKAILDYRNAPDRIQEAGLWGRDYVETYLSRRVAIQHFIRTFDRLLGRRSEST</sequence>
<dbReference type="Pfam" id="PF13579">
    <property type="entry name" value="Glyco_trans_4_4"/>
    <property type="match status" value="1"/>
</dbReference>
<feature type="region of interest" description="Disordered" evidence="1">
    <location>
        <begin position="1"/>
        <end position="22"/>
    </location>
</feature>